<reference evidence="1" key="1">
    <citation type="submission" date="2012-05" db="EMBL/GenBank/DDBJ databases">
        <authorList>
            <person name="Krishnakumar V."/>
            <person name="Cheung F."/>
            <person name="Xiao Y."/>
            <person name="Chan A."/>
            <person name="Moskal W.A."/>
            <person name="Town C.D."/>
        </authorList>
    </citation>
    <scope>NUCLEOTIDE SEQUENCE</scope>
</reference>
<dbReference type="EMBL" id="BT137752">
    <property type="protein sequence ID" value="AFK37547.1"/>
    <property type="molecule type" value="mRNA"/>
</dbReference>
<accession>I3SBA5</accession>
<evidence type="ECO:0000313" key="1">
    <source>
        <dbReference type="EMBL" id="AFK37547.1"/>
    </source>
</evidence>
<sequence>MQTHKQEYGSFHQRNIQAIGQSYHVSALIPLKPGPRIPHQAVYWHLTS</sequence>
<organism evidence="1">
    <name type="scientific">Medicago truncatula</name>
    <name type="common">Barrel medic</name>
    <name type="synonym">Medicago tribuloides</name>
    <dbReference type="NCBI Taxonomy" id="3880"/>
    <lineage>
        <taxon>Eukaryota</taxon>
        <taxon>Viridiplantae</taxon>
        <taxon>Streptophyta</taxon>
        <taxon>Embryophyta</taxon>
        <taxon>Tracheophyta</taxon>
        <taxon>Spermatophyta</taxon>
        <taxon>Magnoliopsida</taxon>
        <taxon>eudicotyledons</taxon>
        <taxon>Gunneridae</taxon>
        <taxon>Pentapetalae</taxon>
        <taxon>rosids</taxon>
        <taxon>fabids</taxon>
        <taxon>Fabales</taxon>
        <taxon>Fabaceae</taxon>
        <taxon>Papilionoideae</taxon>
        <taxon>50 kb inversion clade</taxon>
        <taxon>NPAAA clade</taxon>
        <taxon>Hologalegina</taxon>
        <taxon>IRL clade</taxon>
        <taxon>Trifolieae</taxon>
        <taxon>Medicago</taxon>
    </lineage>
</organism>
<protein>
    <submittedName>
        <fullName evidence="1">Uncharacterized protein</fullName>
    </submittedName>
</protein>
<proteinExistence type="evidence at transcript level"/>
<name>I3SBA5_MEDTR</name>
<dbReference type="AlphaFoldDB" id="I3SBA5"/>